<sequence>MQKQSSTVKESKYQQIAIEVAKRIADGDYEAGEKLKSRSTLSAQFNVSPETTRKALNILADLKIVTLKHGSGAIVLSQEKAIEFLDKYESTHSIAVIKERIRKNIKDQQEQMEDLSLLVNEFLLQSQSISRQYPLTPYEIIVSQDTEHFGKPLSELNIWHLTGATIIAIEHEGEFVLSPGPYGKIEKGDHVYFVGSNLAYSRMKTFFNLKMGL</sequence>
<dbReference type="PANTHER" id="PTHR44846:SF5">
    <property type="entry name" value="HTH-TYPE TRANSCRIPTIONAL REGULATOR GMUR"/>
    <property type="match status" value="1"/>
</dbReference>
<protein>
    <submittedName>
        <fullName evidence="7">K+/H+ antiporter YhaU regulatory subunit KhtT</fullName>
    </submittedName>
</protein>
<dbReference type="InterPro" id="IPR006037">
    <property type="entry name" value="RCK_C"/>
</dbReference>
<dbReference type="SMART" id="SM00345">
    <property type="entry name" value="HTH_GNTR"/>
    <property type="match status" value="1"/>
</dbReference>
<dbReference type="CDD" id="cd07377">
    <property type="entry name" value="WHTH_GntR"/>
    <property type="match status" value="1"/>
</dbReference>
<dbReference type="Pfam" id="PF00392">
    <property type="entry name" value="GntR"/>
    <property type="match status" value="1"/>
</dbReference>
<dbReference type="PROSITE" id="PS51202">
    <property type="entry name" value="RCK_C"/>
    <property type="match status" value="1"/>
</dbReference>
<comment type="caution">
    <text evidence="7">The sequence shown here is derived from an EMBL/GenBank/DDBJ whole genome shotgun (WGS) entry which is preliminary data.</text>
</comment>
<evidence type="ECO:0000256" key="4">
    <source>
        <dbReference type="SAM" id="Coils"/>
    </source>
</evidence>
<dbReference type="PANTHER" id="PTHR44846">
    <property type="entry name" value="MANNOSYL-D-GLYCERATE TRANSPORT/METABOLISM SYSTEM REPRESSOR MNGR-RELATED"/>
    <property type="match status" value="1"/>
</dbReference>
<dbReference type="InterPro" id="IPR036388">
    <property type="entry name" value="WH-like_DNA-bd_sf"/>
</dbReference>
<dbReference type="InterPro" id="IPR000524">
    <property type="entry name" value="Tscrpt_reg_HTH_GntR"/>
</dbReference>
<reference evidence="7 8" key="1">
    <citation type="submission" date="2024-06" db="EMBL/GenBank/DDBJ databases">
        <title>Genomic Encyclopedia of Type Strains, Phase IV (KMG-IV): sequencing the most valuable type-strain genomes for metagenomic binning, comparative biology and taxonomic classification.</title>
        <authorList>
            <person name="Goeker M."/>
        </authorList>
    </citation>
    <scope>NUCLEOTIDE SEQUENCE [LARGE SCALE GENOMIC DNA]</scope>
    <source>
        <strain evidence="7 8">DSM 15349</strain>
    </source>
</reference>
<dbReference type="Gene3D" id="1.10.10.10">
    <property type="entry name" value="Winged helix-like DNA-binding domain superfamily/Winged helix DNA-binding domain"/>
    <property type="match status" value="1"/>
</dbReference>
<keyword evidence="8" id="KW-1185">Reference proteome</keyword>
<gene>
    <name evidence="7" type="ORF">ABID27_001432</name>
</gene>
<evidence type="ECO:0000259" key="6">
    <source>
        <dbReference type="PROSITE" id="PS51202"/>
    </source>
</evidence>
<dbReference type="Gene3D" id="3.30.70.1450">
    <property type="entry name" value="Regulator of K+ conductance, C-terminal domain"/>
    <property type="match status" value="1"/>
</dbReference>
<accession>A0ABV2JLJ9</accession>
<dbReference type="Pfam" id="PF02080">
    <property type="entry name" value="TrkA_C"/>
    <property type="match status" value="1"/>
</dbReference>
<keyword evidence="2" id="KW-0238">DNA-binding</keyword>
<dbReference type="PROSITE" id="PS50949">
    <property type="entry name" value="HTH_GNTR"/>
    <property type="match status" value="1"/>
</dbReference>
<dbReference type="SUPFAM" id="SSF116726">
    <property type="entry name" value="TrkA C-terminal domain-like"/>
    <property type="match status" value="1"/>
</dbReference>
<dbReference type="SUPFAM" id="SSF46785">
    <property type="entry name" value="Winged helix' DNA-binding domain"/>
    <property type="match status" value="1"/>
</dbReference>
<evidence type="ECO:0000313" key="8">
    <source>
        <dbReference type="Proteomes" id="UP001549055"/>
    </source>
</evidence>
<dbReference type="EMBL" id="JBEPMK010000005">
    <property type="protein sequence ID" value="MET3644801.1"/>
    <property type="molecule type" value="Genomic_DNA"/>
</dbReference>
<feature type="domain" description="HTH gntR-type" evidence="5">
    <location>
        <begin position="10"/>
        <end position="78"/>
    </location>
</feature>
<organism evidence="7 8">
    <name type="scientific">Streptococcus gallinaceus</name>
    <dbReference type="NCBI Taxonomy" id="165758"/>
    <lineage>
        <taxon>Bacteria</taxon>
        <taxon>Bacillati</taxon>
        <taxon>Bacillota</taxon>
        <taxon>Bacilli</taxon>
        <taxon>Lactobacillales</taxon>
        <taxon>Streptococcaceae</taxon>
        <taxon>Streptococcus</taxon>
    </lineage>
</organism>
<keyword evidence="3" id="KW-0804">Transcription</keyword>
<dbReference type="InterPro" id="IPR036390">
    <property type="entry name" value="WH_DNA-bd_sf"/>
</dbReference>
<evidence type="ECO:0000256" key="1">
    <source>
        <dbReference type="ARBA" id="ARBA00023015"/>
    </source>
</evidence>
<feature type="coiled-coil region" evidence="4">
    <location>
        <begin position="98"/>
        <end position="125"/>
    </location>
</feature>
<feature type="domain" description="RCK C-terminal" evidence="6">
    <location>
        <begin position="124"/>
        <end position="209"/>
    </location>
</feature>
<evidence type="ECO:0000259" key="5">
    <source>
        <dbReference type="PROSITE" id="PS50949"/>
    </source>
</evidence>
<dbReference type="RefSeq" id="WP_354281213.1">
    <property type="nucleotide sequence ID" value="NZ_JBEPMK010000005.1"/>
</dbReference>
<dbReference type="InterPro" id="IPR050679">
    <property type="entry name" value="Bact_HTH_transcr_reg"/>
</dbReference>
<keyword evidence="1" id="KW-0805">Transcription regulation</keyword>
<dbReference type="Proteomes" id="UP001549055">
    <property type="component" value="Unassembled WGS sequence"/>
</dbReference>
<evidence type="ECO:0000256" key="2">
    <source>
        <dbReference type="ARBA" id="ARBA00023125"/>
    </source>
</evidence>
<name>A0ABV2JLJ9_9STRE</name>
<dbReference type="InterPro" id="IPR036721">
    <property type="entry name" value="RCK_C_sf"/>
</dbReference>
<keyword evidence="4" id="KW-0175">Coiled coil</keyword>
<evidence type="ECO:0000256" key="3">
    <source>
        <dbReference type="ARBA" id="ARBA00023163"/>
    </source>
</evidence>
<evidence type="ECO:0000313" key="7">
    <source>
        <dbReference type="EMBL" id="MET3644801.1"/>
    </source>
</evidence>
<proteinExistence type="predicted"/>